<keyword evidence="2" id="KW-1185">Reference proteome</keyword>
<dbReference type="OrthoDB" id="2953545at2759"/>
<protein>
    <submittedName>
        <fullName evidence="1">Uncharacterized protein</fullName>
    </submittedName>
</protein>
<dbReference type="AlphaFoldDB" id="A0A2H3D940"/>
<dbReference type="Proteomes" id="UP000217790">
    <property type="component" value="Unassembled WGS sequence"/>
</dbReference>
<evidence type="ECO:0000313" key="1">
    <source>
        <dbReference type="EMBL" id="PBK91771.1"/>
    </source>
</evidence>
<reference evidence="2" key="1">
    <citation type="journal article" date="2017" name="Nat. Ecol. Evol.">
        <title>Genome expansion and lineage-specific genetic innovations in the forest pathogenic fungi Armillaria.</title>
        <authorList>
            <person name="Sipos G."/>
            <person name="Prasanna A.N."/>
            <person name="Walter M.C."/>
            <person name="O'Connor E."/>
            <person name="Balint B."/>
            <person name="Krizsan K."/>
            <person name="Kiss B."/>
            <person name="Hess J."/>
            <person name="Varga T."/>
            <person name="Slot J."/>
            <person name="Riley R."/>
            <person name="Boka B."/>
            <person name="Rigling D."/>
            <person name="Barry K."/>
            <person name="Lee J."/>
            <person name="Mihaltcheva S."/>
            <person name="LaButti K."/>
            <person name="Lipzen A."/>
            <person name="Waldron R."/>
            <person name="Moloney N.M."/>
            <person name="Sperisen C."/>
            <person name="Kredics L."/>
            <person name="Vagvoelgyi C."/>
            <person name="Patrignani A."/>
            <person name="Fitzpatrick D."/>
            <person name="Nagy I."/>
            <person name="Doyle S."/>
            <person name="Anderson J.B."/>
            <person name="Grigoriev I.V."/>
            <person name="Gueldener U."/>
            <person name="Muensterkoetter M."/>
            <person name="Nagy L.G."/>
        </authorList>
    </citation>
    <scope>NUCLEOTIDE SEQUENCE [LARGE SCALE GENOMIC DNA]</scope>
    <source>
        <strain evidence="2">Ar21-2</strain>
    </source>
</reference>
<accession>A0A2H3D940</accession>
<dbReference type="EMBL" id="KZ293660">
    <property type="protein sequence ID" value="PBK91771.1"/>
    <property type="molecule type" value="Genomic_DNA"/>
</dbReference>
<gene>
    <name evidence="1" type="ORF">ARMGADRAFT_931685</name>
</gene>
<evidence type="ECO:0000313" key="2">
    <source>
        <dbReference type="Proteomes" id="UP000217790"/>
    </source>
</evidence>
<name>A0A2H3D940_ARMGA</name>
<organism evidence="1 2">
    <name type="scientific">Armillaria gallica</name>
    <name type="common">Bulbous honey fungus</name>
    <name type="synonym">Armillaria bulbosa</name>
    <dbReference type="NCBI Taxonomy" id="47427"/>
    <lineage>
        <taxon>Eukaryota</taxon>
        <taxon>Fungi</taxon>
        <taxon>Dikarya</taxon>
        <taxon>Basidiomycota</taxon>
        <taxon>Agaricomycotina</taxon>
        <taxon>Agaricomycetes</taxon>
        <taxon>Agaricomycetidae</taxon>
        <taxon>Agaricales</taxon>
        <taxon>Marasmiineae</taxon>
        <taxon>Physalacriaceae</taxon>
        <taxon>Armillaria</taxon>
    </lineage>
</organism>
<proteinExistence type="predicted"/>
<dbReference type="InParanoid" id="A0A2H3D940"/>
<dbReference type="OMA" id="FARWHPR"/>
<sequence>MSPGKACFICETDHQPQHLDLAIDTVCLSCVLSVPLDLSKPYNFLAHMGMHILKSSVSPATEPCGLCLVPSPLCQFYLTKGKGAQGQMKIDYSSSRGCSNLGVTFKYSVAAASTKTAPCSNVPLRCPLCPSNHPAIWKYMARHHFLNWHPAADLNQWKYLWQISSAEKAAMDKMWDERRKVLMPWGKNKCKKDDLGALIISEAHSS</sequence>